<evidence type="ECO:0000313" key="2">
    <source>
        <dbReference type="EMBL" id="RNA66970.1"/>
    </source>
</evidence>
<comment type="caution">
    <text evidence="2">The sequence shown here is derived from an EMBL/GenBank/DDBJ whole genome shotgun (WGS) entry which is preliminary data.</text>
</comment>
<reference evidence="2 3" key="1">
    <citation type="submission" date="2018-10" db="EMBL/GenBank/DDBJ databases">
        <title>Bacillus Keqinensis sp. nov., a moderately halophilic bacterium isolated from a saline-alkaline lake.</title>
        <authorList>
            <person name="Wang H."/>
        </authorList>
    </citation>
    <scope>NUCLEOTIDE SEQUENCE [LARGE SCALE GENOMIC DNA]</scope>
    <source>
        <strain evidence="2 3">KQ-3</strain>
    </source>
</reference>
<sequence>MKTYTILFAIVFLMHLVTLVNLTLFSGEWNGIALWLSTGLFIVAVYYFGIEFRVRKRLEKEESGKGAG</sequence>
<evidence type="ECO:0000256" key="1">
    <source>
        <dbReference type="SAM" id="Phobius"/>
    </source>
</evidence>
<evidence type="ECO:0000313" key="3">
    <source>
        <dbReference type="Proteomes" id="UP000278746"/>
    </source>
</evidence>
<dbReference type="EMBL" id="RHIB01000003">
    <property type="protein sequence ID" value="RNA66970.1"/>
    <property type="molecule type" value="Genomic_DNA"/>
</dbReference>
<dbReference type="Proteomes" id="UP000278746">
    <property type="component" value="Unassembled WGS sequence"/>
</dbReference>
<feature type="transmembrane region" description="Helical" evidence="1">
    <location>
        <begin position="7"/>
        <end position="26"/>
    </location>
</feature>
<organism evidence="2 3">
    <name type="scientific">Alteribacter keqinensis</name>
    <dbReference type="NCBI Taxonomy" id="2483800"/>
    <lineage>
        <taxon>Bacteria</taxon>
        <taxon>Bacillati</taxon>
        <taxon>Bacillota</taxon>
        <taxon>Bacilli</taxon>
        <taxon>Bacillales</taxon>
        <taxon>Bacillaceae</taxon>
        <taxon>Alteribacter</taxon>
    </lineage>
</organism>
<keyword evidence="3" id="KW-1185">Reference proteome</keyword>
<keyword evidence="1" id="KW-0472">Membrane</keyword>
<protein>
    <submittedName>
        <fullName evidence="2">Uncharacterized protein</fullName>
    </submittedName>
</protein>
<feature type="transmembrane region" description="Helical" evidence="1">
    <location>
        <begin position="32"/>
        <end position="50"/>
    </location>
</feature>
<dbReference type="OrthoDB" id="2739814at2"/>
<dbReference type="AlphaFoldDB" id="A0A3M7TRH9"/>
<name>A0A3M7TRH9_9BACI</name>
<gene>
    <name evidence="2" type="ORF">EBO34_17395</name>
</gene>
<proteinExistence type="predicted"/>
<accession>A0A3M7TRH9</accession>
<keyword evidence="1" id="KW-0812">Transmembrane</keyword>
<keyword evidence="1" id="KW-1133">Transmembrane helix</keyword>
<dbReference type="RefSeq" id="WP_122900944.1">
    <property type="nucleotide sequence ID" value="NZ_RHIB01000003.1"/>
</dbReference>